<dbReference type="EMBL" id="BAAAWD010000016">
    <property type="protein sequence ID" value="GAA3027382.1"/>
    <property type="molecule type" value="Genomic_DNA"/>
</dbReference>
<dbReference type="Proteomes" id="UP001499930">
    <property type="component" value="Unassembled WGS sequence"/>
</dbReference>
<keyword evidence="2" id="KW-1185">Reference proteome</keyword>
<organism evidence="1 2">
    <name type="scientific">Streptosporangium longisporum</name>
    <dbReference type="NCBI Taxonomy" id="46187"/>
    <lineage>
        <taxon>Bacteria</taxon>
        <taxon>Bacillati</taxon>
        <taxon>Actinomycetota</taxon>
        <taxon>Actinomycetes</taxon>
        <taxon>Streptosporangiales</taxon>
        <taxon>Streptosporangiaceae</taxon>
        <taxon>Streptosporangium</taxon>
    </lineage>
</organism>
<protein>
    <submittedName>
        <fullName evidence="1">Uncharacterized protein</fullName>
    </submittedName>
</protein>
<evidence type="ECO:0000313" key="2">
    <source>
        <dbReference type="Proteomes" id="UP001499930"/>
    </source>
</evidence>
<accession>A0ABP6KZ86</accession>
<gene>
    <name evidence="1" type="ORF">GCM10017559_61930</name>
</gene>
<comment type="caution">
    <text evidence="1">The sequence shown here is derived from an EMBL/GenBank/DDBJ whole genome shotgun (WGS) entry which is preliminary data.</text>
</comment>
<proteinExistence type="predicted"/>
<reference evidence="2" key="1">
    <citation type="journal article" date="2019" name="Int. J. Syst. Evol. Microbiol.">
        <title>The Global Catalogue of Microorganisms (GCM) 10K type strain sequencing project: providing services to taxonomists for standard genome sequencing and annotation.</title>
        <authorList>
            <consortium name="The Broad Institute Genomics Platform"/>
            <consortium name="The Broad Institute Genome Sequencing Center for Infectious Disease"/>
            <person name="Wu L."/>
            <person name="Ma J."/>
        </authorList>
    </citation>
    <scope>NUCLEOTIDE SEQUENCE [LARGE SCALE GENOMIC DNA]</scope>
    <source>
        <strain evidence="2">JCM 3106</strain>
    </source>
</reference>
<sequence>MTSTPRPIPGFAAPDPRIARLQDELREANAGLACLTYLLGGEAVVTAALRAEVLTGHPKLSIIAADGGHTYRLEAGR</sequence>
<evidence type="ECO:0000313" key="1">
    <source>
        <dbReference type="EMBL" id="GAA3027382.1"/>
    </source>
</evidence>
<name>A0ABP6KZ86_9ACTN</name>
<dbReference type="RefSeq" id="WP_344901999.1">
    <property type="nucleotide sequence ID" value="NZ_BAAAWD010000016.1"/>
</dbReference>